<keyword evidence="1" id="KW-0479">Metal-binding</keyword>
<dbReference type="InterPro" id="IPR016538">
    <property type="entry name" value="UCP008292"/>
</dbReference>
<evidence type="ECO:0000256" key="1">
    <source>
        <dbReference type="ARBA" id="ARBA00022723"/>
    </source>
</evidence>
<evidence type="ECO:0000256" key="3">
    <source>
        <dbReference type="SAM" id="MobiDB-lite"/>
    </source>
</evidence>
<dbReference type="InterPro" id="IPR004843">
    <property type="entry name" value="Calcineurin-like_PHP"/>
</dbReference>
<dbReference type="SUPFAM" id="SSF56300">
    <property type="entry name" value="Metallo-dependent phosphatases"/>
    <property type="match status" value="1"/>
</dbReference>
<dbReference type="Pfam" id="PF00149">
    <property type="entry name" value="Metallophos"/>
    <property type="match status" value="1"/>
</dbReference>
<evidence type="ECO:0000313" key="5">
    <source>
        <dbReference type="EMBL" id="QVI20964.1"/>
    </source>
</evidence>
<evidence type="ECO:0000313" key="6">
    <source>
        <dbReference type="Proteomes" id="UP000683310"/>
    </source>
</evidence>
<feature type="region of interest" description="Disordered" evidence="3">
    <location>
        <begin position="130"/>
        <end position="151"/>
    </location>
</feature>
<dbReference type="InterPro" id="IPR029052">
    <property type="entry name" value="Metallo-depent_PP-like"/>
</dbReference>
<dbReference type="InterPro" id="IPR051158">
    <property type="entry name" value="Metallophosphoesterase_sf"/>
</dbReference>
<dbReference type="PANTHER" id="PTHR31302">
    <property type="entry name" value="TRANSMEMBRANE PROTEIN WITH METALLOPHOSPHOESTERASE DOMAIN-RELATED"/>
    <property type="match status" value="1"/>
</dbReference>
<keyword evidence="2" id="KW-0378">Hydrolase</keyword>
<evidence type="ECO:0000256" key="2">
    <source>
        <dbReference type="ARBA" id="ARBA00022801"/>
    </source>
</evidence>
<dbReference type="Proteomes" id="UP000683310">
    <property type="component" value="Chromosome"/>
</dbReference>
<reference evidence="5 6" key="1">
    <citation type="submission" date="2021-04" db="EMBL/GenBank/DDBJ databases">
        <title>Nocardia tengchongensis.</title>
        <authorList>
            <person name="Zhuang k."/>
            <person name="Ran Y."/>
            <person name="Li W."/>
        </authorList>
    </citation>
    <scope>NUCLEOTIDE SEQUENCE [LARGE SCALE GENOMIC DNA]</scope>
    <source>
        <strain evidence="5 6">CFH S0057</strain>
    </source>
</reference>
<organism evidence="5 6">
    <name type="scientific">Nocardia tengchongensis</name>
    <dbReference type="NCBI Taxonomy" id="2055889"/>
    <lineage>
        <taxon>Bacteria</taxon>
        <taxon>Bacillati</taxon>
        <taxon>Actinomycetota</taxon>
        <taxon>Actinomycetes</taxon>
        <taxon>Mycobacteriales</taxon>
        <taxon>Nocardiaceae</taxon>
        <taxon>Nocardia</taxon>
    </lineage>
</organism>
<keyword evidence="6" id="KW-1185">Reference proteome</keyword>
<name>A0ABX8CQ09_9NOCA</name>
<evidence type="ECO:0000259" key="4">
    <source>
        <dbReference type="Pfam" id="PF00149"/>
    </source>
</evidence>
<sequence length="256" mass="27021">MGRAGTNRGERDPGRVRVAAVGDLHLRESLRGRFRPALLELGARADVLLVAGDLTNGGTLRDTEVLCAELDDLPVPVVAVLGNHDHDRRLGFRIAVRLTEIGVHVLDGTAITLPVNGVRLGVAGVMGGSGGFPGHPGTPDEGSVEHRALHRRGPADAARLRAALESLDCDLRVALMHFSPVVDTLVGEAPKIFPGLGCSELADAVEAGGADLAIHGHAHGGTEFGRTPGGVEVRNVSYPVIRAAYRIYELTHPRER</sequence>
<dbReference type="PIRSF" id="PIRSF008292">
    <property type="entry name" value="UCP008292"/>
    <property type="match status" value="1"/>
</dbReference>
<proteinExistence type="predicted"/>
<gene>
    <name evidence="5" type="ORF">KHQ06_33665</name>
</gene>
<dbReference type="Gene3D" id="3.60.21.10">
    <property type="match status" value="1"/>
</dbReference>
<protein>
    <submittedName>
        <fullName evidence="5">Metallophosphoesterase</fullName>
    </submittedName>
</protein>
<accession>A0ABX8CQ09</accession>
<feature type="domain" description="Calcineurin-like phosphoesterase" evidence="4">
    <location>
        <begin position="17"/>
        <end position="220"/>
    </location>
</feature>
<dbReference type="EMBL" id="CP074371">
    <property type="protein sequence ID" value="QVI20964.1"/>
    <property type="molecule type" value="Genomic_DNA"/>
</dbReference>
<dbReference type="PANTHER" id="PTHR31302:SF31">
    <property type="entry name" value="PHOSPHODIESTERASE YAEI"/>
    <property type="match status" value="1"/>
</dbReference>